<evidence type="ECO:0000256" key="9">
    <source>
        <dbReference type="ARBA" id="ARBA00023136"/>
    </source>
</evidence>
<feature type="transmembrane region" description="Helical" evidence="13">
    <location>
        <begin position="245"/>
        <end position="263"/>
    </location>
</feature>
<evidence type="ECO:0000256" key="1">
    <source>
        <dbReference type="ARBA" id="ARBA00003878"/>
    </source>
</evidence>
<evidence type="ECO:0000256" key="5">
    <source>
        <dbReference type="ARBA" id="ARBA00022507"/>
    </source>
</evidence>
<dbReference type="PROSITE" id="PS50262">
    <property type="entry name" value="G_PROTEIN_RECEP_F1_2"/>
    <property type="match status" value="1"/>
</dbReference>
<dbReference type="Gene3D" id="1.20.1070.10">
    <property type="entry name" value="Rhodopsin 7-helix transmembrane proteins"/>
    <property type="match status" value="1"/>
</dbReference>
<reference evidence="16" key="1">
    <citation type="submission" date="2025-08" db="UniProtKB">
        <authorList>
            <consortium name="RefSeq"/>
        </authorList>
    </citation>
    <scope>IDENTIFICATION</scope>
    <source>
        <tissue evidence="16">Spleen</tissue>
    </source>
</reference>
<dbReference type="Pfam" id="PF03402">
    <property type="entry name" value="V1R"/>
    <property type="match status" value="1"/>
</dbReference>
<organism evidence="15 16">
    <name type="scientific">Phascolarctos cinereus</name>
    <name type="common">Koala</name>
    <dbReference type="NCBI Taxonomy" id="38626"/>
    <lineage>
        <taxon>Eukaryota</taxon>
        <taxon>Metazoa</taxon>
        <taxon>Chordata</taxon>
        <taxon>Craniata</taxon>
        <taxon>Vertebrata</taxon>
        <taxon>Euteleostomi</taxon>
        <taxon>Mammalia</taxon>
        <taxon>Metatheria</taxon>
        <taxon>Diprotodontia</taxon>
        <taxon>Phascolarctidae</taxon>
        <taxon>Phascolarctos</taxon>
    </lineage>
</organism>
<comment type="subcellular location">
    <subcellularLocation>
        <location evidence="2 13">Cell membrane</location>
        <topology evidence="2 13">Multi-pass membrane protein</topology>
    </subcellularLocation>
</comment>
<comment type="function">
    <text evidence="1">Putative pheromone receptor.</text>
</comment>
<evidence type="ECO:0000313" key="16">
    <source>
        <dbReference type="RefSeq" id="XP_020827605.1"/>
    </source>
</evidence>
<keyword evidence="11" id="KW-0325">Glycoprotein</keyword>
<comment type="similarity">
    <text evidence="3 13">Belongs to the G-protein coupled receptor 1 family.</text>
</comment>
<dbReference type="GO" id="GO:0016503">
    <property type="term" value="F:pheromone receptor activity"/>
    <property type="evidence" value="ECO:0007669"/>
    <property type="project" value="InterPro"/>
</dbReference>
<evidence type="ECO:0000256" key="7">
    <source>
        <dbReference type="ARBA" id="ARBA00022989"/>
    </source>
</evidence>
<evidence type="ECO:0000256" key="4">
    <source>
        <dbReference type="ARBA" id="ARBA00022475"/>
    </source>
</evidence>
<keyword evidence="10 13" id="KW-0675">Receptor</keyword>
<evidence type="ECO:0000256" key="13">
    <source>
        <dbReference type="RuleBase" id="RU364061"/>
    </source>
</evidence>
<evidence type="ECO:0000256" key="2">
    <source>
        <dbReference type="ARBA" id="ARBA00004651"/>
    </source>
</evidence>
<protein>
    <recommendedName>
        <fullName evidence="13">Vomeronasal type-1 receptor</fullName>
    </recommendedName>
</protein>
<dbReference type="FunFam" id="1.20.1070.10:FF:000033">
    <property type="entry name" value="Vomeronasal type-1 receptor"/>
    <property type="match status" value="1"/>
</dbReference>
<dbReference type="RefSeq" id="XP_020827605.1">
    <property type="nucleotide sequence ID" value="XM_020971946.1"/>
</dbReference>
<feature type="transmembrane region" description="Helical" evidence="13">
    <location>
        <begin position="16"/>
        <end position="40"/>
    </location>
</feature>
<dbReference type="GO" id="GO:0019236">
    <property type="term" value="P:response to pheromone"/>
    <property type="evidence" value="ECO:0007669"/>
    <property type="project" value="UniProtKB-KW"/>
</dbReference>
<evidence type="ECO:0000256" key="10">
    <source>
        <dbReference type="ARBA" id="ARBA00023170"/>
    </source>
</evidence>
<name>A0A6P5IZT8_PHACI</name>
<evidence type="ECO:0000256" key="11">
    <source>
        <dbReference type="ARBA" id="ARBA00023180"/>
    </source>
</evidence>
<dbReference type="PANTHER" id="PTHR24062">
    <property type="entry name" value="VOMERONASAL TYPE-1 RECEPTOR"/>
    <property type="match status" value="1"/>
</dbReference>
<keyword evidence="9 13" id="KW-0472">Membrane</keyword>
<evidence type="ECO:0000313" key="15">
    <source>
        <dbReference type="Proteomes" id="UP000515140"/>
    </source>
</evidence>
<gene>
    <name evidence="16" type="primary">LOC110197897</name>
</gene>
<proteinExistence type="inferred from homology"/>
<dbReference type="GO" id="GO:0005886">
    <property type="term" value="C:plasma membrane"/>
    <property type="evidence" value="ECO:0007669"/>
    <property type="project" value="UniProtKB-SubCell"/>
</dbReference>
<dbReference type="AlphaFoldDB" id="A0A6P5IZT8"/>
<keyword evidence="8 13" id="KW-0297">G-protein coupled receptor</keyword>
<evidence type="ECO:0000259" key="14">
    <source>
        <dbReference type="PROSITE" id="PS50262"/>
    </source>
</evidence>
<comment type="caution">
    <text evidence="13">Lacks conserved residue(s) required for the propagation of feature annotation.</text>
</comment>
<sequence length="268" mass="30219">MQIISQESKNMNPYEIILMVVFDTQIAIGVLGNSFLIYLFSIMILTGQRMRVIDEILIQLAWANFLMIVSKSIPHTMAAVNLKNLVNDHGCQILFYLNGVSRGLSLSMTCLLSSFQAITISPSSSKWAELKDRALKYPTPTSFLCWIFHLLLNILVLEKVEGPRVSGNVSNILPYGYCSTSAATTVSASLFVVVVSFPDVVCVSLMVFASGYMVLLLYRHHRQVQYIHMTKLSPRVSPETRATRSILLLVSTFVFFYSFIPSWQHIYI</sequence>
<keyword evidence="5 13" id="KW-0589">Pheromone response</keyword>
<evidence type="ECO:0000256" key="6">
    <source>
        <dbReference type="ARBA" id="ARBA00022692"/>
    </source>
</evidence>
<dbReference type="GO" id="GO:0007606">
    <property type="term" value="P:sensory perception of chemical stimulus"/>
    <property type="evidence" value="ECO:0007669"/>
    <property type="project" value="UniProtKB-ARBA"/>
</dbReference>
<feature type="domain" description="G-protein coupled receptors family 1 profile" evidence="14">
    <location>
        <begin position="32"/>
        <end position="257"/>
    </location>
</feature>
<feature type="transmembrane region" description="Helical" evidence="13">
    <location>
        <begin position="190"/>
        <end position="218"/>
    </location>
</feature>
<keyword evidence="15" id="KW-1185">Reference proteome</keyword>
<dbReference type="Proteomes" id="UP000515140">
    <property type="component" value="Unplaced"/>
</dbReference>
<dbReference type="KEGG" id="pcw:110197897"/>
<dbReference type="InterPro" id="IPR004072">
    <property type="entry name" value="Vmron_rcpt_1"/>
</dbReference>
<evidence type="ECO:0000256" key="8">
    <source>
        <dbReference type="ARBA" id="ARBA00023040"/>
    </source>
</evidence>
<keyword evidence="6 13" id="KW-0812">Transmembrane</keyword>
<dbReference type="SUPFAM" id="SSF81321">
    <property type="entry name" value="Family A G protein-coupled receptor-like"/>
    <property type="match status" value="1"/>
</dbReference>
<dbReference type="PRINTS" id="PR01534">
    <property type="entry name" value="VOMERONASL1R"/>
</dbReference>
<dbReference type="InterPro" id="IPR017452">
    <property type="entry name" value="GPCR_Rhodpsn_7TM"/>
</dbReference>
<accession>A0A6P5IZT8</accession>
<evidence type="ECO:0000256" key="12">
    <source>
        <dbReference type="ARBA" id="ARBA00023224"/>
    </source>
</evidence>
<keyword evidence="7 13" id="KW-1133">Transmembrane helix</keyword>
<dbReference type="GeneID" id="110197897"/>
<keyword evidence="12 13" id="KW-0807">Transducer</keyword>
<keyword evidence="4 13" id="KW-1003">Cell membrane</keyword>
<dbReference type="InParanoid" id="A0A6P5IZT8"/>
<evidence type="ECO:0000256" key="3">
    <source>
        <dbReference type="ARBA" id="ARBA00010663"/>
    </source>
</evidence>